<evidence type="ECO:0000313" key="1">
    <source>
        <dbReference type="EMBL" id="KAJ8620466.1"/>
    </source>
</evidence>
<evidence type="ECO:0000313" key="2">
    <source>
        <dbReference type="Proteomes" id="UP001234297"/>
    </source>
</evidence>
<sequence length="965" mass="109088">MESGVQRLAGWDIHGFHTLEDLDIVKTKEEALTRWLRPNEIYAILCNCVYFRVNVKPVELPQSGTIILYDRKMLRNFRKDGHNWKKKKDGKTVKEAHEHLKVGTRDRIHVYYAHGQDNPNFVRRIYWLLEKKLEHVVLVHYREVSEDNATSYLAPPNECKEALSLSNRVHHGSPRTPVNSHSGSIHSETSGSRVVSEEINSGIDHAFHAGSGTSLVGESTEFGSQLDESLIVTDHEQRLREINTLDWADLLEANRNPNSTEPGNGEISYFDLQRPYGLSDSRSHDHFLPYHNSSSLGNPSIDINGSGYLGAIQPNNGYPVGDQNVQPSLFETIDTNLLKKDAGMATVGAVETSEMFDKNPLLSQDSFTRWMGIIENDSSGSVDELPMDCSILTVNGSGATMVKDQSPLQEAFSITEVSPAWAFSTEETKVIVIGYFHEAHAYLAESNLFCVFGDVYVPAERVQVGVFRCMASPCRAGLVDFYLSLDGRRPISQVLSFEYRPVSTNQMSNEISLLEDEKSKWRDLQLQIRLAHLLFSTTNNIAALSGNMPPDVVKEAKKFTVLTPSYEKDWTKFVDLIMNNEMSFAEAHQNFFELTLKNKLQEWLLERVAEGCKTTPRDCKGQGVIHLCAMLGYTWAVYPFKLSGLSLDFRDSFGWTALHWAAYYGREHMVAFLLSAGANPSMVSHSTAKCPGGHTAADIASMKGYDGLAAYLAEKGLTAHFNAMCTAGNVSGSLRTTANTKEQPENLNEEEQLLRDSLAAYRSAADAAARIQTALREHALKVRTKVVQLENTETEALNIISAMKIQHAYRNYHSRKRLAAAVRIQHRFRTWKIRKDFLNMRHQAIRIQAAFRGHLVRRQYHKILWSVGVLEKAILRWRQKRKGLRGLPAEPAIASGAEEVQEDDVEEDFYQLSRKQAEERVERSVVRVQAMFRSHQAQKEYRRMKITFDQAKFEYEGLLGSTMQQ</sequence>
<organism evidence="1 2">
    <name type="scientific">Persea americana</name>
    <name type="common">Avocado</name>
    <dbReference type="NCBI Taxonomy" id="3435"/>
    <lineage>
        <taxon>Eukaryota</taxon>
        <taxon>Viridiplantae</taxon>
        <taxon>Streptophyta</taxon>
        <taxon>Embryophyta</taxon>
        <taxon>Tracheophyta</taxon>
        <taxon>Spermatophyta</taxon>
        <taxon>Magnoliopsida</taxon>
        <taxon>Magnoliidae</taxon>
        <taxon>Laurales</taxon>
        <taxon>Lauraceae</taxon>
        <taxon>Persea</taxon>
    </lineage>
</organism>
<gene>
    <name evidence="1" type="ORF">MRB53_028995</name>
</gene>
<comment type="caution">
    <text evidence="1">The sequence shown here is derived from an EMBL/GenBank/DDBJ whole genome shotgun (WGS) entry which is preliminary data.</text>
</comment>
<dbReference type="EMBL" id="CM056817">
    <property type="protein sequence ID" value="KAJ8620466.1"/>
    <property type="molecule type" value="Genomic_DNA"/>
</dbReference>
<accession>A0ACC2KHH3</accession>
<name>A0ACC2KHH3_PERAE</name>
<protein>
    <submittedName>
        <fullName evidence="1">Uncharacterized protein</fullName>
    </submittedName>
</protein>
<reference evidence="1 2" key="1">
    <citation type="journal article" date="2022" name="Hortic Res">
        <title>A haplotype resolved chromosomal level avocado genome allows analysis of novel avocado genes.</title>
        <authorList>
            <person name="Nath O."/>
            <person name="Fletcher S.J."/>
            <person name="Hayward A."/>
            <person name="Shaw L.M."/>
            <person name="Masouleh A.K."/>
            <person name="Furtado A."/>
            <person name="Henry R.J."/>
            <person name="Mitter N."/>
        </authorList>
    </citation>
    <scope>NUCLEOTIDE SEQUENCE [LARGE SCALE GENOMIC DNA]</scope>
    <source>
        <strain evidence="2">cv. Hass</strain>
    </source>
</reference>
<proteinExistence type="predicted"/>
<dbReference type="Proteomes" id="UP001234297">
    <property type="component" value="Chromosome 9"/>
</dbReference>
<keyword evidence="2" id="KW-1185">Reference proteome</keyword>